<dbReference type="OrthoDB" id="2687452at2759"/>
<dbReference type="SMART" id="SM00355">
    <property type="entry name" value="ZnF_C2H2"/>
    <property type="match status" value="2"/>
</dbReference>
<evidence type="ECO:0000313" key="3">
    <source>
        <dbReference type="EMBL" id="KAH7128755.1"/>
    </source>
</evidence>
<feature type="domain" description="C2H2-type" evidence="2">
    <location>
        <begin position="107"/>
        <end position="136"/>
    </location>
</feature>
<evidence type="ECO:0000256" key="1">
    <source>
        <dbReference type="PROSITE-ProRule" id="PRU00042"/>
    </source>
</evidence>
<keyword evidence="4" id="KW-1185">Reference proteome</keyword>
<dbReference type="Gene3D" id="3.30.160.60">
    <property type="entry name" value="Classic Zinc Finger"/>
    <property type="match status" value="1"/>
</dbReference>
<keyword evidence="1" id="KW-0862">Zinc</keyword>
<dbReference type="AlphaFoldDB" id="A0A9P9DZS6"/>
<organism evidence="3 4">
    <name type="scientific">Dendryphion nanum</name>
    <dbReference type="NCBI Taxonomy" id="256645"/>
    <lineage>
        <taxon>Eukaryota</taxon>
        <taxon>Fungi</taxon>
        <taxon>Dikarya</taxon>
        <taxon>Ascomycota</taxon>
        <taxon>Pezizomycotina</taxon>
        <taxon>Dothideomycetes</taxon>
        <taxon>Pleosporomycetidae</taxon>
        <taxon>Pleosporales</taxon>
        <taxon>Torulaceae</taxon>
        <taxon>Dendryphion</taxon>
    </lineage>
</organism>
<dbReference type="InterPro" id="IPR013087">
    <property type="entry name" value="Znf_C2H2_type"/>
</dbReference>
<dbReference type="SUPFAM" id="SSF57667">
    <property type="entry name" value="beta-beta-alpha zinc fingers"/>
    <property type="match status" value="1"/>
</dbReference>
<keyword evidence="1" id="KW-0863">Zinc-finger</keyword>
<name>A0A9P9DZS6_9PLEO</name>
<gene>
    <name evidence="3" type="ORF">B0J11DRAFT_525687</name>
</gene>
<protein>
    <recommendedName>
        <fullName evidence="2">C2H2-type domain-containing protein</fullName>
    </recommendedName>
</protein>
<accession>A0A9P9DZS6</accession>
<reference evidence="3" key="1">
    <citation type="journal article" date="2021" name="Nat. Commun.">
        <title>Genetic determinants of endophytism in the Arabidopsis root mycobiome.</title>
        <authorList>
            <person name="Mesny F."/>
            <person name="Miyauchi S."/>
            <person name="Thiergart T."/>
            <person name="Pickel B."/>
            <person name="Atanasova L."/>
            <person name="Karlsson M."/>
            <person name="Huettel B."/>
            <person name="Barry K.W."/>
            <person name="Haridas S."/>
            <person name="Chen C."/>
            <person name="Bauer D."/>
            <person name="Andreopoulos W."/>
            <person name="Pangilinan J."/>
            <person name="LaButti K."/>
            <person name="Riley R."/>
            <person name="Lipzen A."/>
            <person name="Clum A."/>
            <person name="Drula E."/>
            <person name="Henrissat B."/>
            <person name="Kohler A."/>
            <person name="Grigoriev I.V."/>
            <person name="Martin F.M."/>
            <person name="Hacquard S."/>
        </authorList>
    </citation>
    <scope>NUCLEOTIDE SEQUENCE</scope>
    <source>
        <strain evidence="3">MPI-CAGE-CH-0243</strain>
    </source>
</reference>
<evidence type="ECO:0000259" key="2">
    <source>
        <dbReference type="PROSITE" id="PS50157"/>
    </source>
</evidence>
<dbReference type="EMBL" id="JAGMWT010000005">
    <property type="protein sequence ID" value="KAH7128755.1"/>
    <property type="molecule type" value="Genomic_DNA"/>
</dbReference>
<feature type="domain" description="C2H2-type" evidence="2">
    <location>
        <begin position="78"/>
        <end position="106"/>
    </location>
</feature>
<dbReference type="GO" id="GO:0008270">
    <property type="term" value="F:zinc ion binding"/>
    <property type="evidence" value="ECO:0007669"/>
    <property type="project" value="UniProtKB-KW"/>
</dbReference>
<dbReference type="Pfam" id="PF00096">
    <property type="entry name" value="zf-C2H2"/>
    <property type="match status" value="2"/>
</dbReference>
<evidence type="ECO:0000313" key="4">
    <source>
        <dbReference type="Proteomes" id="UP000700596"/>
    </source>
</evidence>
<proteinExistence type="predicted"/>
<dbReference type="Proteomes" id="UP000700596">
    <property type="component" value="Unassembled WGS sequence"/>
</dbReference>
<keyword evidence="1" id="KW-0479">Metal-binding</keyword>
<sequence>MFDDNFLDALNLDDTNSGPFDLDMFTIGNDLIPNTLDPLPTLPAAFRYGPTPIVPPPAQSIPPVVVPSRQRRQGQVQVQCQYCLKSFSREPDRRRHVKSVHDKINDHLCRFPGCNKSFPRKDKLTAHQKSRSHYTL</sequence>
<dbReference type="PROSITE" id="PS50157">
    <property type="entry name" value="ZINC_FINGER_C2H2_2"/>
    <property type="match status" value="2"/>
</dbReference>
<dbReference type="PROSITE" id="PS00028">
    <property type="entry name" value="ZINC_FINGER_C2H2_1"/>
    <property type="match status" value="2"/>
</dbReference>
<comment type="caution">
    <text evidence="3">The sequence shown here is derived from an EMBL/GenBank/DDBJ whole genome shotgun (WGS) entry which is preliminary data.</text>
</comment>
<dbReference type="InterPro" id="IPR036236">
    <property type="entry name" value="Znf_C2H2_sf"/>
</dbReference>